<evidence type="ECO:0000256" key="2">
    <source>
        <dbReference type="ARBA" id="ARBA00022692"/>
    </source>
</evidence>
<protein>
    <recommendedName>
        <fullName evidence="8">Rhodopsin domain-containing protein</fullName>
    </recommendedName>
</protein>
<feature type="domain" description="Rhodopsin" evidence="8">
    <location>
        <begin position="26"/>
        <end position="268"/>
    </location>
</feature>
<evidence type="ECO:0000256" key="1">
    <source>
        <dbReference type="ARBA" id="ARBA00004141"/>
    </source>
</evidence>
<evidence type="ECO:0000313" key="9">
    <source>
        <dbReference type="EMBL" id="KAK3319879.1"/>
    </source>
</evidence>
<comment type="similarity">
    <text evidence="5">Belongs to the SAT4 family.</text>
</comment>
<evidence type="ECO:0000256" key="5">
    <source>
        <dbReference type="ARBA" id="ARBA00038359"/>
    </source>
</evidence>
<dbReference type="GO" id="GO:0016020">
    <property type="term" value="C:membrane"/>
    <property type="evidence" value="ECO:0007669"/>
    <property type="project" value="UniProtKB-SubCell"/>
</dbReference>
<organism evidence="9 10">
    <name type="scientific">Cercophora scortea</name>
    <dbReference type="NCBI Taxonomy" id="314031"/>
    <lineage>
        <taxon>Eukaryota</taxon>
        <taxon>Fungi</taxon>
        <taxon>Dikarya</taxon>
        <taxon>Ascomycota</taxon>
        <taxon>Pezizomycotina</taxon>
        <taxon>Sordariomycetes</taxon>
        <taxon>Sordariomycetidae</taxon>
        <taxon>Sordariales</taxon>
        <taxon>Lasiosphaeriaceae</taxon>
        <taxon>Cercophora</taxon>
    </lineage>
</organism>
<keyword evidence="4 7" id="KW-0472">Membrane</keyword>
<dbReference type="Pfam" id="PF20684">
    <property type="entry name" value="Fung_rhodopsin"/>
    <property type="match status" value="1"/>
</dbReference>
<dbReference type="PANTHER" id="PTHR33048">
    <property type="entry name" value="PTH11-LIKE INTEGRAL MEMBRANE PROTEIN (AFU_ORTHOLOGUE AFUA_5G11245)"/>
    <property type="match status" value="1"/>
</dbReference>
<reference evidence="9" key="2">
    <citation type="submission" date="2023-06" db="EMBL/GenBank/DDBJ databases">
        <authorList>
            <consortium name="Lawrence Berkeley National Laboratory"/>
            <person name="Haridas S."/>
            <person name="Hensen N."/>
            <person name="Bonometti L."/>
            <person name="Westerberg I."/>
            <person name="Brannstrom I.O."/>
            <person name="Guillou S."/>
            <person name="Cros-Aarteil S."/>
            <person name="Calhoun S."/>
            <person name="Kuo A."/>
            <person name="Mondo S."/>
            <person name="Pangilinan J."/>
            <person name="Riley R."/>
            <person name="Labutti K."/>
            <person name="Andreopoulos B."/>
            <person name="Lipzen A."/>
            <person name="Chen C."/>
            <person name="Yanf M."/>
            <person name="Daum C."/>
            <person name="Ng V."/>
            <person name="Clum A."/>
            <person name="Steindorff A."/>
            <person name="Ohm R."/>
            <person name="Martin F."/>
            <person name="Silar P."/>
            <person name="Natvig D."/>
            <person name="Lalanne C."/>
            <person name="Gautier V."/>
            <person name="Ament-Velasquez S.L."/>
            <person name="Kruys A."/>
            <person name="Hutchinson M.I."/>
            <person name="Powell A.J."/>
            <person name="Barry K."/>
            <person name="Miller A.N."/>
            <person name="Grigoriev I.V."/>
            <person name="Debuchy R."/>
            <person name="Gladieux P."/>
            <person name="Thoren M.H."/>
            <person name="Johannesson H."/>
        </authorList>
    </citation>
    <scope>NUCLEOTIDE SEQUENCE</scope>
    <source>
        <strain evidence="9">SMH4131-1</strain>
    </source>
</reference>
<evidence type="ECO:0000256" key="7">
    <source>
        <dbReference type="SAM" id="Phobius"/>
    </source>
</evidence>
<reference evidence="9" key="1">
    <citation type="journal article" date="2023" name="Mol. Phylogenet. Evol.">
        <title>Genome-scale phylogeny and comparative genomics of the fungal order Sordariales.</title>
        <authorList>
            <person name="Hensen N."/>
            <person name="Bonometti L."/>
            <person name="Westerberg I."/>
            <person name="Brannstrom I.O."/>
            <person name="Guillou S."/>
            <person name="Cros-Aarteil S."/>
            <person name="Calhoun S."/>
            <person name="Haridas S."/>
            <person name="Kuo A."/>
            <person name="Mondo S."/>
            <person name="Pangilinan J."/>
            <person name="Riley R."/>
            <person name="LaButti K."/>
            <person name="Andreopoulos B."/>
            <person name="Lipzen A."/>
            <person name="Chen C."/>
            <person name="Yan M."/>
            <person name="Daum C."/>
            <person name="Ng V."/>
            <person name="Clum A."/>
            <person name="Steindorff A."/>
            <person name="Ohm R.A."/>
            <person name="Martin F."/>
            <person name="Silar P."/>
            <person name="Natvig D.O."/>
            <person name="Lalanne C."/>
            <person name="Gautier V."/>
            <person name="Ament-Velasquez S.L."/>
            <person name="Kruys A."/>
            <person name="Hutchinson M.I."/>
            <person name="Powell A.J."/>
            <person name="Barry K."/>
            <person name="Miller A.N."/>
            <person name="Grigoriev I.V."/>
            <person name="Debuchy R."/>
            <person name="Gladieux P."/>
            <person name="Hiltunen Thoren M."/>
            <person name="Johannesson H."/>
        </authorList>
    </citation>
    <scope>NUCLEOTIDE SEQUENCE</scope>
    <source>
        <strain evidence="9">SMH4131-1</strain>
    </source>
</reference>
<evidence type="ECO:0000313" key="10">
    <source>
        <dbReference type="Proteomes" id="UP001286456"/>
    </source>
</evidence>
<comment type="subcellular location">
    <subcellularLocation>
        <location evidence="1">Membrane</location>
        <topology evidence="1">Multi-pass membrane protein</topology>
    </subcellularLocation>
</comment>
<feature type="transmembrane region" description="Helical" evidence="7">
    <location>
        <begin position="87"/>
        <end position="109"/>
    </location>
</feature>
<evidence type="ECO:0000256" key="3">
    <source>
        <dbReference type="ARBA" id="ARBA00022989"/>
    </source>
</evidence>
<proteinExistence type="inferred from homology"/>
<feature type="transmembrane region" description="Helical" evidence="7">
    <location>
        <begin position="205"/>
        <end position="225"/>
    </location>
</feature>
<dbReference type="AlphaFoldDB" id="A0AAE0M6N4"/>
<keyword evidence="3 7" id="KW-1133">Transmembrane helix</keyword>
<dbReference type="Proteomes" id="UP001286456">
    <property type="component" value="Unassembled WGS sequence"/>
</dbReference>
<feature type="transmembrane region" description="Helical" evidence="7">
    <location>
        <begin position="6"/>
        <end position="30"/>
    </location>
</feature>
<gene>
    <name evidence="9" type="ORF">B0T19DRAFT_478915</name>
</gene>
<name>A0AAE0M6N4_9PEZI</name>
<evidence type="ECO:0000256" key="4">
    <source>
        <dbReference type="ARBA" id="ARBA00023136"/>
    </source>
</evidence>
<feature type="transmembrane region" description="Helical" evidence="7">
    <location>
        <begin position="121"/>
        <end position="144"/>
    </location>
</feature>
<comment type="caution">
    <text evidence="9">The sequence shown here is derived from an EMBL/GenBank/DDBJ whole genome shotgun (WGS) entry which is preliminary data.</text>
</comment>
<evidence type="ECO:0000259" key="8">
    <source>
        <dbReference type="Pfam" id="PF20684"/>
    </source>
</evidence>
<dbReference type="PANTHER" id="PTHR33048:SF47">
    <property type="entry name" value="INTEGRAL MEMBRANE PROTEIN-RELATED"/>
    <property type="match status" value="1"/>
</dbReference>
<keyword evidence="2 7" id="KW-0812">Transmembrane</keyword>
<dbReference type="InterPro" id="IPR052337">
    <property type="entry name" value="SAT4-like"/>
</dbReference>
<feature type="transmembrane region" description="Helical" evidence="7">
    <location>
        <begin position="245"/>
        <end position="268"/>
    </location>
</feature>
<feature type="region of interest" description="Disordered" evidence="6">
    <location>
        <begin position="288"/>
        <end position="326"/>
    </location>
</feature>
<keyword evidence="10" id="KW-1185">Reference proteome</keyword>
<feature type="compositionally biased region" description="Basic and acidic residues" evidence="6">
    <location>
        <begin position="309"/>
        <end position="326"/>
    </location>
</feature>
<dbReference type="InterPro" id="IPR049326">
    <property type="entry name" value="Rhodopsin_dom_fungi"/>
</dbReference>
<accession>A0AAE0M6N4</accession>
<sequence>MALSQATNIVILMVVFSVLPIIAVALRFYARRLQPTKLAWDDWLIIPGLMFTVGLNLTVIIGVYVANLGGHKTAATSRDTIIASNKVSWAIELLNVPAIILVKSSIVMFYSRIFQAQGRVFLVVVWALLILIGLRISFFFAAIFKCVPIQNIWLVNTPGHNGCSEYILDYQVSAISNAVTDFLILIVPIPFVWRMRLPLRKRIGVIGIFLLGGFTVVAAILRVYFFQSVGNKISQGLTDTTSPVFYWTAIENSIAVICACLPLMRTIVVHSSVERVVRRSWDSLRSRRGKSARVGTGSEGGDSTPPSLEVEHEHEPRKFEVSEVFP</sequence>
<evidence type="ECO:0000256" key="6">
    <source>
        <dbReference type="SAM" id="MobiDB-lite"/>
    </source>
</evidence>
<dbReference type="EMBL" id="JAUEPO010000006">
    <property type="protein sequence ID" value="KAK3319879.1"/>
    <property type="molecule type" value="Genomic_DNA"/>
</dbReference>
<feature type="transmembrane region" description="Helical" evidence="7">
    <location>
        <begin position="42"/>
        <end position="67"/>
    </location>
</feature>